<name>A0A9D4YD13_PEA</name>
<dbReference type="Pfam" id="PF24924">
    <property type="entry name" value="DUF7745"/>
    <property type="match status" value="1"/>
</dbReference>
<dbReference type="AlphaFoldDB" id="A0A9D4YD13"/>
<evidence type="ECO:0000313" key="2">
    <source>
        <dbReference type="EMBL" id="KAI5436904.1"/>
    </source>
</evidence>
<protein>
    <recommendedName>
        <fullName evidence="1">DUF7745 domain-containing protein</fullName>
    </recommendedName>
</protein>
<dbReference type="Gramene" id="Psat02G0314300-T1">
    <property type="protein sequence ID" value="KAI5436904.1"/>
    <property type="gene ID" value="KIW84_023143"/>
</dbReference>
<comment type="caution">
    <text evidence="2">The sequence shown here is derived from an EMBL/GenBank/DDBJ whole genome shotgun (WGS) entry which is preliminary data.</text>
</comment>
<sequence length="808" mass="91815">MSVPDRLHRPRMRYPAESPSSFFFRFPGLIQRLLWLSGQCFLCDDGDDGDVSFSFVYFGTLSEICGYMFLQMVVISSEATTQCSGCSDDLEDGTGTFLIEILVERLLCSDMRPGLKEDVVYSFFDPEISVLKDMIALITPDHVGMFRETYGGILKTVFRLTDRDRSVIHTLLQFYDPGLRCFVFPDYLLRPLMEDYAGILGIQIRNQVPFYAIKEEPDVGGISRALYLSPEVTKGGLKEKGKLPGFHLSFWEAKAKEYVDLGVWKAVCALIAVSIYGIILFPNQKNFVDINAIRLFVQKNPIPTLVRDVYYSVHNRNEKRCGGLIRCCAQLLYKWFMGYLPSRGAFVLLDHTVNWATKLMGLRAKDIAWTHGSGVGQDFICSCGSFPNVPLIGVQGCINYNLTLLKRQMGFAMEVPPLKSEIQETLYFPVEGNQSRLKQVSNAWRIIQRKGKFSWGRANNRSFPPFDDWLSKRVELTCLPFPVVDPWYPLIEESHSSEIKGKMEDQDKRHALKVKRFEIDTAYYGKVSQALESSTREHDITKERLARASKVIEDEKRRQILVRDQREDRVRTLIAEWEAKLKIKEAENAKIIAERDHYIAERDHYFREMKIHQKEVGRLHQENSELRGQFLTCLFVTGIIARARRIIPLHTTRPHRYFTRRNTPMLMDLPNADFLELKEKMNELINVMQGFAVGQKALADKVEKLERASAANSGVNLEGVSNHGLGGSRDGGDLGKKTTAGVVINNGGGFGAATSGRPGPMGNNMKDNLFPPFFGAEEDGEEDREADKFSMLNEQFGQYGVQPPNKEI</sequence>
<evidence type="ECO:0000313" key="3">
    <source>
        <dbReference type="Proteomes" id="UP001058974"/>
    </source>
</evidence>
<dbReference type="PANTHER" id="PTHR48154">
    <property type="entry name" value="PROTEIN, PUTATIVE-RELATED"/>
    <property type="match status" value="1"/>
</dbReference>
<evidence type="ECO:0000259" key="1">
    <source>
        <dbReference type="Pfam" id="PF24924"/>
    </source>
</evidence>
<reference evidence="2 3" key="1">
    <citation type="journal article" date="2022" name="Nat. Genet.">
        <title>Improved pea reference genome and pan-genome highlight genomic features and evolutionary characteristics.</title>
        <authorList>
            <person name="Yang T."/>
            <person name="Liu R."/>
            <person name="Luo Y."/>
            <person name="Hu S."/>
            <person name="Wang D."/>
            <person name="Wang C."/>
            <person name="Pandey M.K."/>
            <person name="Ge S."/>
            <person name="Xu Q."/>
            <person name="Li N."/>
            <person name="Li G."/>
            <person name="Huang Y."/>
            <person name="Saxena R.K."/>
            <person name="Ji Y."/>
            <person name="Li M."/>
            <person name="Yan X."/>
            <person name="He Y."/>
            <person name="Liu Y."/>
            <person name="Wang X."/>
            <person name="Xiang C."/>
            <person name="Varshney R.K."/>
            <person name="Ding H."/>
            <person name="Gao S."/>
            <person name="Zong X."/>
        </authorList>
    </citation>
    <scope>NUCLEOTIDE SEQUENCE [LARGE SCALE GENOMIC DNA]</scope>
    <source>
        <strain evidence="2 3">cv. Zhongwan 6</strain>
    </source>
</reference>
<proteinExistence type="predicted"/>
<gene>
    <name evidence="2" type="ORF">KIW84_023143</name>
</gene>
<keyword evidence="3" id="KW-1185">Reference proteome</keyword>
<organism evidence="2 3">
    <name type="scientific">Pisum sativum</name>
    <name type="common">Garden pea</name>
    <name type="synonym">Lathyrus oleraceus</name>
    <dbReference type="NCBI Taxonomy" id="3888"/>
    <lineage>
        <taxon>Eukaryota</taxon>
        <taxon>Viridiplantae</taxon>
        <taxon>Streptophyta</taxon>
        <taxon>Embryophyta</taxon>
        <taxon>Tracheophyta</taxon>
        <taxon>Spermatophyta</taxon>
        <taxon>Magnoliopsida</taxon>
        <taxon>eudicotyledons</taxon>
        <taxon>Gunneridae</taxon>
        <taxon>Pentapetalae</taxon>
        <taxon>rosids</taxon>
        <taxon>fabids</taxon>
        <taxon>Fabales</taxon>
        <taxon>Fabaceae</taxon>
        <taxon>Papilionoideae</taxon>
        <taxon>50 kb inversion clade</taxon>
        <taxon>NPAAA clade</taxon>
        <taxon>Hologalegina</taxon>
        <taxon>IRL clade</taxon>
        <taxon>Fabeae</taxon>
        <taxon>Lathyrus</taxon>
    </lineage>
</organism>
<dbReference type="PANTHER" id="PTHR48154:SF1">
    <property type="entry name" value="PROTEIN, PUTATIVE-RELATED"/>
    <property type="match status" value="1"/>
</dbReference>
<feature type="domain" description="DUF7745" evidence="1">
    <location>
        <begin position="132"/>
        <end position="475"/>
    </location>
</feature>
<dbReference type="EMBL" id="JAMSHJ010000002">
    <property type="protein sequence ID" value="KAI5436904.1"/>
    <property type="molecule type" value="Genomic_DNA"/>
</dbReference>
<dbReference type="Proteomes" id="UP001058974">
    <property type="component" value="Chromosome 2"/>
</dbReference>
<dbReference type="InterPro" id="IPR056647">
    <property type="entry name" value="DUF7745"/>
</dbReference>
<accession>A0A9D4YD13</accession>